<reference evidence="1" key="1">
    <citation type="journal article" date="2015" name="Nature">
        <title>Complex archaea that bridge the gap between prokaryotes and eukaryotes.</title>
        <authorList>
            <person name="Spang A."/>
            <person name="Saw J.H."/>
            <person name="Jorgensen S.L."/>
            <person name="Zaremba-Niedzwiedzka K."/>
            <person name="Martijn J."/>
            <person name="Lind A.E."/>
            <person name="van Eijk R."/>
            <person name="Schleper C."/>
            <person name="Guy L."/>
            <person name="Ettema T.J."/>
        </authorList>
    </citation>
    <scope>NUCLEOTIDE SEQUENCE</scope>
</reference>
<evidence type="ECO:0000313" key="1">
    <source>
        <dbReference type="EMBL" id="KKL11126.1"/>
    </source>
</evidence>
<dbReference type="AlphaFoldDB" id="A0A0F9CZR9"/>
<protein>
    <submittedName>
        <fullName evidence="1">Uncharacterized protein</fullName>
    </submittedName>
</protein>
<dbReference type="InterPro" id="IPR049718">
    <property type="entry name" value="AKO59007-like"/>
</dbReference>
<accession>A0A0F9CZR9</accession>
<dbReference type="EMBL" id="LAZR01041779">
    <property type="protein sequence ID" value="KKL11126.1"/>
    <property type="molecule type" value="Genomic_DNA"/>
</dbReference>
<sequence>MASSPIATVLNSTLTKSRKKLILASIKSNALMAWAFATNRVEFEDGGHEITNPLTLGRNPNVTSFEYYDEQPIAQTNEFDTVTYNWARVAGSVVISDQEEDENKGAAQIFKLMKAKIDVLEESIKEKFSEYLYASGAGTDPQGLTLLIPDDPTTGTVGNINRATESQWRTSA</sequence>
<name>A0A0F9CZR9_9ZZZZ</name>
<feature type="non-terminal residue" evidence="1">
    <location>
        <position position="172"/>
    </location>
</feature>
<dbReference type="NCBIfam" id="NF033394">
    <property type="entry name" value="capsid_maj_Podo"/>
    <property type="match status" value="1"/>
</dbReference>
<proteinExistence type="predicted"/>
<gene>
    <name evidence="1" type="ORF">LCGC14_2548930</name>
</gene>
<comment type="caution">
    <text evidence="1">The sequence shown here is derived from an EMBL/GenBank/DDBJ whole genome shotgun (WGS) entry which is preliminary data.</text>
</comment>
<organism evidence="1">
    <name type="scientific">marine sediment metagenome</name>
    <dbReference type="NCBI Taxonomy" id="412755"/>
    <lineage>
        <taxon>unclassified sequences</taxon>
        <taxon>metagenomes</taxon>
        <taxon>ecological metagenomes</taxon>
    </lineage>
</organism>